<name>A0ACB9JI14_9ASTR</name>
<sequence>MGLLRVKTLMGRSQKPPLAALHLCFLRRRNFCFKPSSVVDSSPSPPPPSSVVSVVGLHLHLLRRRNFCFKHSSVVDSSPSPPPPCRRKSFFVIFRLIFNSLFIDVKNIGEQRG</sequence>
<evidence type="ECO:0000313" key="2">
    <source>
        <dbReference type="Proteomes" id="UP001056120"/>
    </source>
</evidence>
<gene>
    <name evidence="1" type="ORF">L1987_13653</name>
</gene>
<reference evidence="1 2" key="2">
    <citation type="journal article" date="2022" name="Mol. Ecol. Resour.">
        <title>The genomes of chicory, endive, great burdock and yacon provide insights into Asteraceae paleo-polyploidization history and plant inulin production.</title>
        <authorList>
            <person name="Fan W."/>
            <person name="Wang S."/>
            <person name="Wang H."/>
            <person name="Wang A."/>
            <person name="Jiang F."/>
            <person name="Liu H."/>
            <person name="Zhao H."/>
            <person name="Xu D."/>
            <person name="Zhang Y."/>
        </authorList>
    </citation>
    <scope>NUCLEOTIDE SEQUENCE [LARGE SCALE GENOMIC DNA]</scope>
    <source>
        <strain evidence="2">cv. Yunnan</strain>
        <tissue evidence="1">Leaves</tissue>
    </source>
</reference>
<proteinExistence type="predicted"/>
<comment type="caution">
    <text evidence="1">The sequence shown here is derived from an EMBL/GenBank/DDBJ whole genome shotgun (WGS) entry which is preliminary data.</text>
</comment>
<dbReference type="Proteomes" id="UP001056120">
    <property type="component" value="Linkage Group LG04"/>
</dbReference>
<organism evidence="1 2">
    <name type="scientific">Smallanthus sonchifolius</name>
    <dbReference type="NCBI Taxonomy" id="185202"/>
    <lineage>
        <taxon>Eukaryota</taxon>
        <taxon>Viridiplantae</taxon>
        <taxon>Streptophyta</taxon>
        <taxon>Embryophyta</taxon>
        <taxon>Tracheophyta</taxon>
        <taxon>Spermatophyta</taxon>
        <taxon>Magnoliopsida</taxon>
        <taxon>eudicotyledons</taxon>
        <taxon>Gunneridae</taxon>
        <taxon>Pentapetalae</taxon>
        <taxon>asterids</taxon>
        <taxon>campanulids</taxon>
        <taxon>Asterales</taxon>
        <taxon>Asteraceae</taxon>
        <taxon>Asteroideae</taxon>
        <taxon>Heliantheae alliance</taxon>
        <taxon>Millerieae</taxon>
        <taxon>Smallanthus</taxon>
    </lineage>
</organism>
<dbReference type="EMBL" id="CM042021">
    <property type="protein sequence ID" value="KAI3819801.1"/>
    <property type="molecule type" value="Genomic_DNA"/>
</dbReference>
<accession>A0ACB9JI14</accession>
<reference evidence="2" key="1">
    <citation type="journal article" date="2022" name="Mol. Ecol. Resour.">
        <title>The genomes of chicory, endive, great burdock and yacon provide insights into Asteraceae palaeo-polyploidization history and plant inulin production.</title>
        <authorList>
            <person name="Fan W."/>
            <person name="Wang S."/>
            <person name="Wang H."/>
            <person name="Wang A."/>
            <person name="Jiang F."/>
            <person name="Liu H."/>
            <person name="Zhao H."/>
            <person name="Xu D."/>
            <person name="Zhang Y."/>
        </authorList>
    </citation>
    <scope>NUCLEOTIDE SEQUENCE [LARGE SCALE GENOMIC DNA]</scope>
    <source>
        <strain evidence="2">cv. Yunnan</strain>
    </source>
</reference>
<evidence type="ECO:0000313" key="1">
    <source>
        <dbReference type="EMBL" id="KAI3819801.1"/>
    </source>
</evidence>
<protein>
    <submittedName>
        <fullName evidence="1">Uncharacterized protein</fullName>
    </submittedName>
</protein>
<keyword evidence="2" id="KW-1185">Reference proteome</keyword>